<sequence>MPSPCGTCPARGNLGPTTRGGLRGGARVYFFWLGDGRPLLTGAEYKAPGLQADDDLLDELVDIAEAVKKGGFKP</sequence>
<dbReference type="EMBL" id="JBHUMK010000040">
    <property type="protein sequence ID" value="MFD2609683.1"/>
    <property type="molecule type" value="Genomic_DNA"/>
</dbReference>
<gene>
    <name evidence="2" type="ORF">ACFSR9_09575</name>
</gene>
<feature type="region of interest" description="Disordered" evidence="1">
    <location>
        <begin position="1"/>
        <end position="22"/>
    </location>
</feature>
<dbReference type="RefSeq" id="WP_386845255.1">
    <property type="nucleotide sequence ID" value="NZ_JBHUMK010000040.1"/>
</dbReference>
<protein>
    <submittedName>
        <fullName evidence="2">Uncharacterized protein</fullName>
    </submittedName>
</protein>
<reference evidence="3" key="1">
    <citation type="journal article" date="2019" name="Int. J. Syst. Evol. Microbiol.">
        <title>The Global Catalogue of Microorganisms (GCM) 10K type strain sequencing project: providing services to taxonomists for standard genome sequencing and annotation.</title>
        <authorList>
            <consortium name="The Broad Institute Genomics Platform"/>
            <consortium name="The Broad Institute Genome Sequencing Center for Infectious Disease"/>
            <person name="Wu L."/>
            <person name="Ma J."/>
        </authorList>
    </citation>
    <scope>NUCLEOTIDE SEQUENCE [LARGE SCALE GENOMIC DNA]</scope>
    <source>
        <strain evidence="3">KCTC 33842</strain>
    </source>
</reference>
<evidence type="ECO:0000256" key="1">
    <source>
        <dbReference type="SAM" id="MobiDB-lite"/>
    </source>
</evidence>
<dbReference type="Proteomes" id="UP001597475">
    <property type="component" value="Unassembled WGS sequence"/>
</dbReference>
<comment type="caution">
    <text evidence="2">The sequence shown here is derived from an EMBL/GenBank/DDBJ whole genome shotgun (WGS) entry which is preliminary data.</text>
</comment>
<name>A0ABW5P3I7_9DEIO</name>
<accession>A0ABW5P3I7</accession>
<proteinExistence type="predicted"/>
<evidence type="ECO:0000313" key="3">
    <source>
        <dbReference type="Proteomes" id="UP001597475"/>
    </source>
</evidence>
<keyword evidence="3" id="KW-1185">Reference proteome</keyword>
<organism evidence="2 3">
    <name type="scientific">Deinococcus taklimakanensis</name>
    <dbReference type="NCBI Taxonomy" id="536443"/>
    <lineage>
        <taxon>Bacteria</taxon>
        <taxon>Thermotogati</taxon>
        <taxon>Deinococcota</taxon>
        <taxon>Deinococci</taxon>
        <taxon>Deinococcales</taxon>
        <taxon>Deinococcaceae</taxon>
        <taxon>Deinococcus</taxon>
    </lineage>
</organism>
<feature type="compositionally biased region" description="Low complexity" evidence="1">
    <location>
        <begin position="11"/>
        <end position="20"/>
    </location>
</feature>
<evidence type="ECO:0000313" key="2">
    <source>
        <dbReference type="EMBL" id="MFD2609683.1"/>
    </source>
</evidence>